<sequence length="515" mass="54733">MTATDTFWELVERTAADHPDRLVLADDFGRTLTAAELRDAAESTAAALTADGIGPGTVVTWQLPTTLETMVVMVALARLGAVQNPVLPIWREAELGFVTRQLDTEVLIVPGTWRGYDHVALAKSLAAERDMRIVLIDHSVDPAGPALRLPAGETSVLPPPPTSGDAARWIYYSSGTTAAPKGVRHTDRSVMAGSAGVVGMIGVSSDDVNPIPFPVSHIGGAAMLAAGLLTGMRLVLFDTFDPETTPFAIARHRPTLLGTATPFYVAYMAAQRRHGQRPLFPALRACVAGGAPITPELGRRVRETLGVPGIANSWGLTEFPVATSPRPDADPAVLDHTVGPPVPGVRVRVVDDDGREVPPGEEGELRLKGPQCFLGYVDASLDADAFDDDGWFRSGDRGRIDAAGNVVVTGRIKDAIIRNAENISALEIEGVLITHPGVADVAVIGVPDPRTGERVCAVVVPAGDPPVTLQDLVEHCRAQGLARFKFPERLEIVDALPRNLTGKVLKAELRNRFAG</sequence>
<proteinExistence type="predicted"/>
<gene>
    <name evidence="1" type="ORF">C731_4794</name>
</gene>
<name>K5B725_MYCHD</name>
<evidence type="ECO:0000313" key="1">
    <source>
        <dbReference type="EMBL" id="EKF21208.1"/>
    </source>
</evidence>
<dbReference type="Gene3D" id="3.40.50.12780">
    <property type="entry name" value="N-terminal domain of ligase-like"/>
    <property type="match status" value="1"/>
</dbReference>
<reference evidence="1 2" key="1">
    <citation type="journal article" date="2012" name="J. Bacteriol.">
        <title>Genome sequence of Mycobacterium hassiacum DSM 44199, a rare source of heat-stable mycobacterial proteins.</title>
        <authorList>
            <person name="Tiago I."/>
            <person name="Maranha A."/>
            <person name="Mendes V."/>
            <person name="Alarico S."/>
            <person name="Moynihan P.J."/>
            <person name="Clarke A.J."/>
            <person name="Macedo-Ribeiro S."/>
            <person name="Pereira P.J."/>
            <person name="Empadinhas N."/>
        </authorList>
    </citation>
    <scope>NUCLEOTIDE SEQUENCE [LARGE SCALE GENOMIC DNA]</scope>
    <source>
        <strain evidence="2">DSM 44199 / CIP 105218 / JCM 12690 / 3849</strain>
    </source>
</reference>
<dbReference type="PANTHER" id="PTHR43201">
    <property type="entry name" value="ACYL-COA SYNTHETASE"/>
    <property type="match status" value="1"/>
</dbReference>
<protein>
    <submittedName>
        <fullName evidence="1">AMP-binding enzyme family protein</fullName>
    </submittedName>
</protein>
<dbReference type="PANTHER" id="PTHR43201:SF32">
    <property type="entry name" value="2-SUCCINYLBENZOATE--COA LIGASE, CHLOROPLASTIC_PEROXISOMAL"/>
    <property type="match status" value="1"/>
</dbReference>
<dbReference type="OrthoDB" id="9803968at2"/>
<dbReference type="InterPro" id="IPR045851">
    <property type="entry name" value="AMP-bd_C_sf"/>
</dbReference>
<evidence type="ECO:0000313" key="2">
    <source>
        <dbReference type="Proteomes" id="UP000006265"/>
    </source>
</evidence>
<dbReference type="AlphaFoldDB" id="K5B725"/>
<dbReference type="SUPFAM" id="SSF56801">
    <property type="entry name" value="Acetyl-CoA synthetase-like"/>
    <property type="match status" value="1"/>
</dbReference>
<keyword evidence="2" id="KW-1185">Reference proteome</keyword>
<dbReference type="EMBL" id="AMRA01000155">
    <property type="protein sequence ID" value="EKF21208.1"/>
    <property type="molecule type" value="Genomic_DNA"/>
</dbReference>
<dbReference type="InterPro" id="IPR025110">
    <property type="entry name" value="AMP-bd_C"/>
</dbReference>
<dbReference type="Gene3D" id="3.30.300.30">
    <property type="match status" value="1"/>
</dbReference>
<dbReference type="STRING" id="1122247.GCA_000379865_01006"/>
<dbReference type="GO" id="GO:0031956">
    <property type="term" value="F:medium-chain fatty acid-CoA ligase activity"/>
    <property type="evidence" value="ECO:0007669"/>
    <property type="project" value="TreeGrafter"/>
</dbReference>
<dbReference type="Pfam" id="PF00501">
    <property type="entry name" value="AMP-binding"/>
    <property type="match status" value="1"/>
</dbReference>
<accession>K5B725</accession>
<dbReference type="InterPro" id="IPR042099">
    <property type="entry name" value="ANL_N_sf"/>
</dbReference>
<comment type="caution">
    <text evidence="1">The sequence shown here is derived from an EMBL/GenBank/DDBJ whole genome shotgun (WGS) entry which is preliminary data.</text>
</comment>
<dbReference type="RefSeq" id="WP_005632537.1">
    <property type="nucleotide sequence ID" value="NZ_AMRA01000155.1"/>
</dbReference>
<dbReference type="Pfam" id="PF13193">
    <property type="entry name" value="AMP-binding_C"/>
    <property type="match status" value="1"/>
</dbReference>
<dbReference type="InterPro" id="IPR000873">
    <property type="entry name" value="AMP-dep_synth/lig_dom"/>
</dbReference>
<dbReference type="GO" id="GO:0006631">
    <property type="term" value="P:fatty acid metabolic process"/>
    <property type="evidence" value="ECO:0007669"/>
    <property type="project" value="TreeGrafter"/>
</dbReference>
<organism evidence="1 2">
    <name type="scientific">Mycolicibacterium hassiacum (strain DSM 44199 / CIP 105218 / JCM 12690 / 3849)</name>
    <name type="common">Mycobacterium hassiacum</name>
    <dbReference type="NCBI Taxonomy" id="1122247"/>
    <lineage>
        <taxon>Bacteria</taxon>
        <taxon>Bacillati</taxon>
        <taxon>Actinomycetota</taxon>
        <taxon>Actinomycetes</taxon>
        <taxon>Mycobacteriales</taxon>
        <taxon>Mycobacteriaceae</taxon>
        <taxon>Mycolicibacterium</taxon>
    </lineage>
</organism>
<dbReference type="PATRIC" id="fig|1122247.3.peg.4594"/>
<dbReference type="eggNOG" id="COG0318">
    <property type="taxonomic scope" value="Bacteria"/>
</dbReference>
<dbReference type="Proteomes" id="UP000006265">
    <property type="component" value="Unassembled WGS sequence"/>
</dbReference>